<dbReference type="Pfam" id="PF24883">
    <property type="entry name" value="NPHP3_N"/>
    <property type="match status" value="1"/>
</dbReference>
<accession>A0A0D0C358</accession>
<reference evidence="3 4" key="1">
    <citation type="submission" date="2014-04" db="EMBL/GenBank/DDBJ databases">
        <title>Evolutionary Origins and Diversification of the Mycorrhizal Mutualists.</title>
        <authorList>
            <consortium name="DOE Joint Genome Institute"/>
            <consortium name="Mycorrhizal Genomics Consortium"/>
            <person name="Kohler A."/>
            <person name="Kuo A."/>
            <person name="Nagy L.G."/>
            <person name="Floudas D."/>
            <person name="Copeland A."/>
            <person name="Barry K.W."/>
            <person name="Cichocki N."/>
            <person name="Veneault-Fourrey C."/>
            <person name="LaButti K."/>
            <person name="Lindquist E.A."/>
            <person name="Lipzen A."/>
            <person name="Lundell T."/>
            <person name="Morin E."/>
            <person name="Murat C."/>
            <person name="Riley R."/>
            <person name="Ohm R."/>
            <person name="Sun H."/>
            <person name="Tunlid A."/>
            <person name="Henrissat B."/>
            <person name="Grigoriev I.V."/>
            <person name="Hibbett D.S."/>
            <person name="Martin F."/>
        </authorList>
    </citation>
    <scope>NUCLEOTIDE SEQUENCE [LARGE SCALE GENOMIC DNA]</scope>
    <source>
        <strain evidence="3 4">FD-317 M1</strain>
    </source>
</reference>
<keyword evidence="1" id="KW-0677">Repeat</keyword>
<feature type="non-terminal residue" evidence="3">
    <location>
        <position position="1"/>
    </location>
</feature>
<proteinExistence type="predicted"/>
<evidence type="ECO:0000256" key="1">
    <source>
        <dbReference type="ARBA" id="ARBA00022737"/>
    </source>
</evidence>
<dbReference type="SUPFAM" id="SSF52540">
    <property type="entry name" value="P-loop containing nucleoside triphosphate hydrolases"/>
    <property type="match status" value="1"/>
</dbReference>
<dbReference type="AlphaFoldDB" id="A0A0D0C358"/>
<evidence type="ECO:0000313" key="4">
    <source>
        <dbReference type="Proteomes" id="UP000053593"/>
    </source>
</evidence>
<feature type="domain" description="Nephrocystin 3-like N-terminal" evidence="2">
    <location>
        <begin position="3"/>
        <end position="48"/>
    </location>
</feature>
<dbReference type="InterPro" id="IPR027417">
    <property type="entry name" value="P-loop_NTPase"/>
</dbReference>
<keyword evidence="4" id="KW-1185">Reference proteome</keyword>
<gene>
    <name evidence="3" type="ORF">GYMLUDRAFT_180242</name>
</gene>
<dbReference type="OrthoDB" id="2928561at2759"/>
<evidence type="ECO:0000259" key="2">
    <source>
        <dbReference type="Pfam" id="PF24883"/>
    </source>
</evidence>
<organism evidence="3 4">
    <name type="scientific">Collybiopsis luxurians FD-317 M1</name>
    <dbReference type="NCBI Taxonomy" id="944289"/>
    <lineage>
        <taxon>Eukaryota</taxon>
        <taxon>Fungi</taxon>
        <taxon>Dikarya</taxon>
        <taxon>Basidiomycota</taxon>
        <taxon>Agaricomycotina</taxon>
        <taxon>Agaricomycetes</taxon>
        <taxon>Agaricomycetidae</taxon>
        <taxon>Agaricales</taxon>
        <taxon>Marasmiineae</taxon>
        <taxon>Omphalotaceae</taxon>
        <taxon>Collybiopsis</taxon>
        <taxon>Collybiopsis luxurians</taxon>
    </lineage>
</organism>
<evidence type="ECO:0000313" key="3">
    <source>
        <dbReference type="EMBL" id="KIK52272.1"/>
    </source>
</evidence>
<dbReference type="Proteomes" id="UP000053593">
    <property type="component" value="Unassembled WGS sequence"/>
</dbReference>
<dbReference type="InterPro" id="IPR056884">
    <property type="entry name" value="NPHP3-like_N"/>
</dbReference>
<dbReference type="EMBL" id="KN834845">
    <property type="protein sequence ID" value="KIK52272.1"/>
    <property type="molecule type" value="Genomic_DNA"/>
</dbReference>
<protein>
    <recommendedName>
        <fullName evidence="2">Nephrocystin 3-like N-terminal domain-containing protein</fullName>
    </recommendedName>
</protein>
<name>A0A0D0C358_9AGAR</name>
<sequence length="52" mass="5744">PGNDHSVCWLYGPAGAGKSVIAQTLAEICMERGLLVGSFFFWHTDFSWNTPE</sequence>
<dbReference type="HOGENOM" id="CLU_3092952_0_0_1"/>